<dbReference type="EMBL" id="KB008108">
    <property type="protein sequence ID" value="ELR12549.1"/>
    <property type="molecule type" value="Genomic_DNA"/>
</dbReference>
<organism evidence="2 3">
    <name type="scientific">Acanthamoeba castellanii (strain ATCC 30010 / Neff)</name>
    <dbReference type="NCBI Taxonomy" id="1257118"/>
    <lineage>
        <taxon>Eukaryota</taxon>
        <taxon>Amoebozoa</taxon>
        <taxon>Discosea</taxon>
        <taxon>Longamoebia</taxon>
        <taxon>Centramoebida</taxon>
        <taxon>Acanthamoebidae</taxon>
        <taxon>Acanthamoeba</taxon>
    </lineage>
</organism>
<dbReference type="STRING" id="1257118.L8GI70"/>
<dbReference type="AlphaFoldDB" id="L8GI70"/>
<dbReference type="Pfam" id="PF25483">
    <property type="entry name" value="DUF7906"/>
    <property type="match status" value="1"/>
</dbReference>
<feature type="non-terminal residue" evidence="2">
    <location>
        <position position="1"/>
    </location>
</feature>
<dbReference type="RefSeq" id="XP_004334562.1">
    <property type="nucleotide sequence ID" value="XM_004334514.1"/>
</dbReference>
<dbReference type="Proteomes" id="UP000011083">
    <property type="component" value="Unassembled WGS sequence"/>
</dbReference>
<evidence type="ECO:0000259" key="1">
    <source>
        <dbReference type="Pfam" id="PF25483"/>
    </source>
</evidence>
<dbReference type="GeneID" id="14913064"/>
<protein>
    <recommendedName>
        <fullName evidence="1">DUF7906 domain-containing protein</fullName>
    </recommendedName>
</protein>
<dbReference type="KEGG" id="acan:ACA1_329450"/>
<dbReference type="VEuPathDB" id="AmoebaDB:ACA1_329450"/>
<sequence length="459" mass="52633">MPRDAQAEFQKYFNALLSKTRDREGNEPHQLKIQKKVMFDVSKAKRSVAEAVHYGFQTHLVNSSPITLSGLVPAWVTEQVLQDDYYSEDIRHFTIYVVNPKKPIEQYAYSQTTRVSDAVCKTTDRFAWVDISAGPLVYGPQTSGEGLVTEADIPSLKRHPQIVTTRQSFMIDLTSFVQRTVEFLIAPSPYRLPAWGLNKNVVVHLVLVHDHLVGEEERFSYFDYDTIKKELGAVEVFGNHSITFRQSEFSLVDNNLLASVWTNSIKYLDSKELHSHLGRYRRTLLGEDDAAEWVVPVFLFDVSNTDLLLIDRTHQTPLSRVVFDYQCSGRTLAVDPKDATRPVMGALVSTVWGVAPTHQAWDPLHNRIKENYLWAVGGTPFGPFSPSVRLTFAQTDPARRFRLYGYIERTLRRLTSLFRTYAEYDLELEDGLSPEAYEQLMQRWNLLQFKFEKVPALSL</sequence>
<evidence type="ECO:0000313" key="2">
    <source>
        <dbReference type="EMBL" id="ELR12549.1"/>
    </source>
</evidence>
<keyword evidence="3" id="KW-1185">Reference proteome</keyword>
<name>L8GI70_ACACF</name>
<proteinExistence type="predicted"/>
<evidence type="ECO:0000313" key="3">
    <source>
        <dbReference type="Proteomes" id="UP000011083"/>
    </source>
</evidence>
<gene>
    <name evidence="2" type="ORF">ACA1_329450</name>
</gene>
<feature type="domain" description="DUF7906" evidence="1">
    <location>
        <begin position="4"/>
        <end position="187"/>
    </location>
</feature>
<dbReference type="PANTHER" id="PTHR31515">
    <property type="entry name" value="TRANSMEMBRANE PROTEIN-RELATED"/>
    <property type="match status" value="1"/>
</dbReference>
<dbReference type="OrthoDB" id="18100at2759"/>
<reference evidence="2 3" key="1">
    <citation type="journal article" date="2013" name="Genome Biol.">
        <title>Genome of Acanthamoeba castellanii highlights extensive lateral gene transfer and early evolution of tyrosine kinase signaling.</title>
        <authorList>
            <person name="Clarke M."/>
            <person name="Lohan A.J."/>
            <person name="Liu B."/>
            <person name="Lagkouvardos I."/>
            <person name="Roy S."/>
            <person name="Zafar N."/>
            <person name="Bertelli C."/>
            <person name="Schilde C."/>
            <person name="Kianianmomeni A."/>
            <person name="Burglin T.R."/>
            <person name="Frech C."/>
            <person name="Turcotte B."/>
            <person name="Kopec K.O."/>
            <person name="Synnott J.M."/>
            <person name="Choo C."/>
            <person name="Paponov I."/>
            <person name="Finkler A."/>
            <person name="Soon Heng Tan C."/>
            <person name="Hutchins A.P."/>
            <person name="Weinmeier T."/>
            <person name="Rattei T."/>
            <person name="Chu J.S."/>
            <person name="Gimenez G."/>
            <person name="Irimia M."/>
            <person name="Rigden D.J."/>
            <person name="Fitzpatrick D.A."/>
            <person name="Lorenzo-Morales J."/>
            <person name="Bateman A."/>
            <person name="Chiu C.H."/>
            <person name="Tang P."/>
            <person name="Hegemann P."/>
            <person name="Fromm H."/>
            <person name="Raoult D."/>
            <person name="Greub G."/>
            <person name="Miranda-Saavedra D."/>
            <person name="Chen N."/>
            <person name="Nash P."/>
            <person name="Ginger M.L."/>
            <person name="Horn M."/>
            <person name="Schaap P."/>
            <person name="Caler L."/>
            <person name="Loftus B."/>
        </authorList>
    </citation>
    <scope>NUCLEOTIDE SEQUENCE [LARGE SCALE GENOMIC DNA]</scope>
    <source>
        <strain evidence="2 3">Neff</strain>
    </source>
</reference>
<dbReference type="PANTHER" id="PTHR31515:SF4">
    <property type="entry name" value="TRANSMEMBRANE PROTEIN"/>
    <property type="match status" value="1"/>
</dbReference>
<accession>L8GI70</accession>
<dbReference type="InterPro" id="IPR057228">
    <property type="entry name" value="DUF7906"/>
</dbReference>